<comment type="subunit">
    <text evidence="4">Component of the eukaryotic translation initiation factor 3 (eIF-3) complex.</text>
</comment>
<organism evidence="7 8">
    <name type="scientific">Candolleomyces aberdarensis</name>
    <dbReference type="NCBI Taxonomy" id="2316362"/>
    <lineage>
        <taxon>Eukaryota</taxon>
        <taxon>Fungi</taxon>
        <taxon>Dikarya</taxon>
        <taxon>Basidiomycota</taxon>
        <taxon>Agaricomycotina</taxon>
        <taxon>Agaricomycetes</taxon>
        <taxon>Agaricomycetidae</taxon>
        <taxon>Agaricales</taxon>
        <taxon>Agaricineae</taxon>
        <taxon>Psathyrellaceae</taxon>
        <taxon>Candolleomyces</taxon>
    </lineage>
</organism>
<keyword evidence="1 4" id="KW-0963">Cytoplasm</keyword>
<dbReference type="EMBL" id="SDEE01000897">
    <property type="protein sequence ID" value="RXW13501.1"/>
    <property type="molecule type" value="Genomic_DNA"/>
</dbReference>
<dbReference type="InterPro" id="IPR018535">
    <property type="entry name" value="DUF1996"/>
</dbReference>
<dbReference type="Pfam" id="PF01399">
    <property type="entry name" value="PCI"/>
    <property type="match status" value="1"/>
</dbReference>
<feature type="region of interest" description="Disordered" evidence="5">
    <location>
        <begin position="461"/>
        <end position="487"/>
    </location>
</feature>
<dbReference type="SUPFAM" id="SSF46785">
    <property type="entry name" value="Winged helix' DNA-binding domain"/>
    <property type="match status" value="1"/>
</dbReference>
<evidence type="ECO:0000256" key="5">
    <source>
        <dbReference type="SAM" id="MobiDB-lite"/>
    </source>
</evidence>
<dbReference type="OrthoDB" id="417252at2759"/>
<keyword evidence="3 4" id="KW-0648">Protein biosynthesis</keyword>
<protein>
    <recommendedName>
        <fullName evidence="4">Eukaryotic translation initiation factor 3 subunit E</fullName>
        <shortName evidence="4">eIF3e</shortName>
    </recommendedName>
</protein>
<dbReference type="CDD" id="cd21378">
    <property type="entry name" value="eIF3E"/>
    <property type="match status" value="1"/>
</dbReference>
<dbReference type="InterPro" id="IPR016650">
    <property type="entry name" value="eIF3e"/>
</dbReference>
<feature type="compositionally biased region" description="Low complexity" evidence="5">
    <location>
        <begin position="462"/>
        <end position="480"/>
    </location>
</feature>
<dbReference type="Pfam" id="PF09440">
    <property type="entry name" value="eIF3_N"/>
    <property type="match status" value="1"/>
</dbReference>
<comment type="caution">
    <text evidence="7">The sequence shown here is derived from an EMBL/GenBank/DDBJ whole genome shotgun (WGS) entry which is preliminary data.</text>
</comment>
<dbReference type="InterPro" id="IPR000717">
    <property type="entry name" value="PCI_dom"/>
</dbReference>
<dbReference type="InterPro" id="IPR019010">
    <property type="entry name" value="eIF3e_N"/>
</dbReference>
<dbReference type="GO" id="GO:0016282">
    <property type="term" value="C:eukaryotic 43S preinitiation complex"/>
    <property type="evidence" value="ECO:0007669"/>
    <property type="project" value="UniProtKB-UniRule"/>
</dbReference>
<dbReference type="PANTHER" id="PTHR10317">
    <property type="entry name" value="EUKARYOTIC TRANSLATION INITIATION FACTOR 3 SUBUNIT E"/>
    <property type="match status" value="1"/>
</dbReference>
<dbReference type="GO" id="GO:0003743">
    <property type="term" value="F:translation initiation factor activity"/>
    <property type="evidence" value="ECO:0007669"/>
    <property type="project" value="UniProtKB-UniRule"/>
</dbReference>
<proteinExistence type="inferred from homology"/>
<dbReference type="InterPro" id="IPR036390">
    <property type="entry name" value="WH_DNA-bd_sf"/>
</dbReference>
<comment type="function">
    <text evidence="4">Component of the eukaryotic translation initiation factor 3 (eIF-3) complex, which is involved in protein synthesis of a specialized repertoire of mRNAs and, together with other initiation factors, stimulates binding of mRNA and methionyl-tRNAi to the 40S ribosome. The eIF-3 complex specifically targets and initiates translation of a subset of mRNAs involved in cell proliferation.</text>
</comment>
<accession>A0A4Q2D4W5</accession>
<name>A0A4Q2D4W5_9AGAR</name>
<reference evidence="7 8" key="1">
    <citation type="submission" date="2019-01" db="EMBL/GenBank/DDBJ databases">
        <title>Draft genome sequence of Psathyrella aberdarensis IHI B618.</title>
        <authorList>
            <person name="Buettner E."/>
            <person name="Kellner H."/>
        </authorList>
    </citation>
    <scope>NUCLEOTIDE SEQUENCE [LARGE SCALE GENOMIC DNA]</scope>
    <source>
        <strain evidence="7 8">IHI B618</strain>
    </source>
</reference>
<keyword evidence="8" id="KW-1185">Reference proteome</keyword>
<dbReference type="GO" id="GO:0033290">
    <property type="term" value="C:eukaryotic 48S preinitiation complex"/>
    <property type="evidence" value="ECO:0007669"/>
    <property type="project" value="UniProtKB-UniRule"/>
</dbReference>
<evidence type="ECO:0000256" key="1">
    <source>
        <dbReference type="ARBA" id="ARBA00022490"/>
    </source>
</evidence>
<dbReference type="Proteomes" id="UP000290288">
    <property type="component" value="Unassembled WGS sequence"/>
</dbReference>
<dbReference type="PROSITE" id="PS50250">
    <property type="entry name" value="PCI"/>
    <property type="match status" value="1"/>
</dbReference>
<comment type="subcellular location">
    <subcellularLocation>
        <location evidence="4">Cytoplasm</location>
    </subcellularLocation>
</comment>
<keyword evidence="2 4" id="KW-0396">Initiation factor</keyword>
<dbReference type="HAMAP" id="MF_03004">
    <property type="entry name" value="eIF3e"/>
    <property type="match status" value="1"/>
</dbReference>
<gene>
    <name evidence="4" type="primary">INT6</name>
    <name evidence="7" type="ORF">EST38_g12353</name>
</gene>
<dbReference type="AlphaFoldDB" id="A0A4Q2D4W5"/>
<dbReference type="Pfam" id="PF21357">
    <property type="entry name" value="EIF3E_C"/>
    <property type="match status" value="1"/>
</dbReference>
<evidence type="ECO:0000259" key="6">
    <source>
        <dbReference type="PROSITE" id="PS50250"/>
    </source>
</evidence>
<evidence type="ECO:0000256" key="2">
    <source>
        <dbReference type="ARBA" id="ARBA00022540"/>
    </source>
</evidence>
<evidence type="ECO:0000256" key="3">
    <source>
        <dbReference type="ARBA" id="ARBA00022917"/>
    </source>
</evidence>
<evidence type="ECO:0000256" key="4">
    <source>
        <dbReference type="HAMAP-Rule" id="MF_03004"/>
    </source>
</evidence>
<evidence type="ECO:0000313" key="8">
    <source>
        <dbReference type="Proteomes" id="UP000290288"/>
    </source>
</evidence>
<evidence type="ECO:0000313" key="7">
    <source>
        <dbReference type="EMBL" id="RXW13501.1"/>
    </source>
</evidence>
<comment type="similarity">
    <text evidence="4">Belongs to the eIF-3 subunit E family.</text>
</comment>
<dbReference type="STRING" id="2316362.A0A4Q2D4W5"/>
<dbReference type="GO" id="GO:0001732">
    <property type="term" value="P:formation of cytoplasmic translation initiation complex"/>
    <property type="evidence" value="ECO:0007669"/>
    <property type="project" value="UniProtKB-UniRule"/>
</dbReference>
<dbReference type="SMART" id="SM01186">
    <property type="entry name" value="eIF3_N"/>
    <property type="match status" value="1"/>
</dbReference>
<dbReference type="GO" id="GO:0071540">
    <property type="term" value="C:eukaryotic translation initiation factor 3 complex, eIF3e"/>
    <property type="evidence" value="ECO:0007669"/>
    <property type="project" value="UniProtKB-UniRule"/>
</dbReference>
<sequence>MADYDLSKTIIAYLDRHLAFPLLAHLSEVSIFPDHDVLVAQYELAKGTNMVDYAAQLFKQIYPDQEVPKEFDEKRKNAVSTNERLQQEAQAVLDVIENPDVAQALRQDKNQNLQYLMDNYGLNLQQITALYNFGKFQYSYGSYGGAAEYLYHFRVLSTDTELNTSAHWGKLASDILTGRWDVALEELNTLRDSIDSRTSASLLAAASAAAAAAASNTASSSTSTADPALVQLHSRTWLVHWSLFVYFNHPEGRTLLLETFLSPTYLNTIQTASPWILRYLAAAAIISRKAAAYQPGNPNPVSSRVRNAIREVVKVIQMEEYQYQDPVTRFLKELYVEFDFEGAQRELKEAVEVVGNDFFLNEFRDEFLDNARYLISEAYCRIHQKIDIADLSERLNLSKEEGEKWIVNLIRETRMGSDAKIDLEKNVIEINRPAQPVYQTIIEKTRGLALRTQAMGSALGRSAQATYSSSQQQGQQQKAAGKPEAKVETASQAPAVAVNYSLLEDFDDFDVVYSAATRRHLARERGAWASQVPLLAAGDGEIVGGNAFNLTMNPAQGDISELSTCTTCRFKEDKSNYWTAVLYFKHPNGSYIRVPQMANHGTGPGIQAGGMTVYYFQPRAPTKNLDIVSFRPGFRMIVGNPMRRKDDIDPDTTPSKALTFRCFQGTDPGPFGSPGNSPEDSVHLPNKVCTGGIRTNIFYPQCWDGVNLDSPDHSSHVAHPSGTPAPDGLQFFGTDCPDTHPVRLPLLFVEIVWDTRPFNDPELWPKDGSQPFIFSMGDP</sequence>
<dbReference type="Pfam" id="PF09362">
    <property type="entry name" value="DUF1996"/>
    <property type="match status" value="1"/>
</dbReference>
<feature type="domain" description="PCI" evidence="6">
    <location>
        <begin position="245"/>
        <end position="435"/>
    </location>
</feature>